<dbReference type="InterPro" id="IPR002781">
    <property type="entry name" value="TM_pro_TauE-like"/>
</dbReference>
<dbReference type="PANTHER" id="PTHR31154">
    <property type="entry name" value="MEMBRANE TRANSPORTER PROTEIN"/>
    <property type="match status" value="1"/>
</dbReference>
<feature type="transmembrane region" description="Helical" evidence="5">
    <location>
        <begin position="340"/>
        <end position="361"/>
    </location>
</feature>
<proteinExistence type="predicted"/>
<evidence type="ECO:0000313" key="7">
    <source>
        <dbReference type="Proteomes" id="UP000708148"/>
    </source>
</evidence>
<name>A0A8S1INS1_9CHLO</name>
<accession>A0A8S1INS1</accession>
<feature type="transmembrane region" description="Helical" evidence="5">
    <location>
        <begin position="409"/>
        <end position="427"/>
    </location>
</feature>
<reference evidence="6" key="1">
    <citation type="submission" date="2020-12" db="EMBL/GenBank/DDBJ databases">
        <authorList>
            <person name="Iha C."/>
        </authorList>
    </citation>
    <scope>NUCLEOTIDE SEQUENCE</scope>
</reference>
<evidence type="ECO:0000256" key="2">
    <source>
        <dbReference type="ARBA" id="ARBA00022692"/>
    </source>
</evidence>
<evidence type="ECO:0000256" key="5">
    <source>
        <dbReference type="SAM" id="Phobius"/>
    </source>
</evidence>
<feature type="transmembrane region" description="Helical" evidence="5">
    <location>
        <begin position="85"/>
        <end position="103"/>
    </location>
</feature>
<evidence type="ECO:0000256" key="1">
    <source>
        <dbReference type="ARBA" id="ARBA00004141"/>
    </source>
</evidence>
<feature type="transmembrane region" description="Helical" evidence="5">
    <location>
        <begin position="191"/>
        <end position="209"/>
    </location>
</feature>
<keyword evidence="3 5" id="KW-1133">Transmembrane helix</keyword>
<comment type="subcellular location">
    <subcellularLocation>
        <location evidence="1">Membrane</location>
        <topology evidence="1">Multi-pass membrane protein</topology>
    </subcellularLocation>
</comment>
<comment type="caution">
    <text evidence="6">The sequence shown here is derived from an EMBL/GenBank/DDBJ whole genome shotgun (WGS) entry which is preliminary data.</text>
</comment>
<feature type="transmembrane region" description="Helical" evidence="5">
    <location>
        <begin position="368"/>
        <end position="389"/>
    </location>
</feature>
<keyword evidence="2 5" id="KW-0812">Transmembrane</keyword>
<dbReference type="GO" id="GO:0016020">
    <property type="term" value="C:membrane"/>
    <property type="evidence" value="ECO:0007669"/>
    <property type="project" value="UniProtKB-SubCell"/>
</dbReference>
<organism evidence="6 7">
    <name type="scientific">Ostreobium quekettii</name>
    <dbReference type="NCBI Taxonomy" id="121088"/>
    <lineage>
        <taxon>Eukaryota</taxon>
        <taxon>Viridiplantae</taxon>
        <taxon>Chlorophyta</taxon>
        <taxon>core chlorophytes</taxon>
        <taxon>Ulvophyceae</taxon>
        <taxon>TCBD clade</taxon>
        <taxon>Bryopsidales</taxon>
        <taxon>Ostreobineae</taxon>
        <taxon>Ostreobiaceae</taxon>
        <taxon>Ostreobium</taxon>
    </lineage>
</organism>
<keyword evidence="4 5" id="KW-0472">Membrane</keyword>
<dbReference type="Pfam" id="PF01925">
    <property type="entry name" value="TauE"/>
    <property type="match status" value="1"/>
</dbReference>
<protein>
    <submittedName>
        <fullName evidence="6">Uncharacterized protein</fullName>
    </submittedName>
</protein>
<dbReference type="AlphaFoldDB" id="A0A8S1INS1"/>
<feature type="transmembrane region" description="Helical" evidence="5">
    <location>
        <begin position="270"/>
        <end position="302"/>
    </location>
</feature>
<keyword evidence="7" id="KW-1185">Reference proteome</keyword>
<evidence type="ECO:0000256" key="3">
    <source>
        <dbReference type="ARBA" id="ARBA00022989"/>
    </source>
</evidence>
<dbReference type="PANTHER" id="PTHR31154:SF4">
    <property type="entry name" value="MEMBRANE TRANSPORTER PROTEIN"/>
    <property type="match status" value="1"/>
</dbReference>
<evidence type="ECO:0000256" key="4">
    <source>
        <dbReference type="ARBA" id="ARBA00023136"/>
    </source>
</evidence>
<sequence>MGVDVNGSVNASTDRLTSGTASGFEVDGGCGKQGKCRAAAAATGQWVKKYFWEGQHLAEGAAKGTKLSEDEPEGDKTFLQRHRRVIGFVLPGLFFHVLWWSWMGSQDLFHLFGERSGGQDIPRYYMSITMLFGSMIAGATSEGGASVAFPVMTLVFSILPAVARDFSFMIQSVGMTSAAFTILFMRVKIELHSLIWCTIGGTAGIIFGLEEVAPQLTPSYSKMYFVVIWFAFAFSLYWLNRNHGRPVFDEVPDFDRDVISVLGWQIKWKALVLLGFGFMGGVFSAMAGSGIDICSFSALTLLFRVSEKIATPTSVILMAINTCVGFAYREFAMGGVQEDAWGFFAVCVPIVVIGAPLGSLVGSHFHRLVLAGFVYVTDTAQLVLALIVVKPWLHANDGGKKDNDDPTHLTLTSGAILVAGAIFFKLMEMAGRKLLDIQEQRMAEAEGMQLAKRKVDDEPV</sequence>
<dbReference type="Proteomes" id="UP000708148">
    <property type="component" value="Unassembled WGS sequence"/>
</dbReference>
<feature type="transmembrane region" description="Helical" evidence="5">
    <location>
        <begin position="221"/>
        <end position="239"/>
    </location>
</feature>
<gene>
    <name evidence="6" type="ORF">OSTQU699_LOCUS1764</name>
</gene>
<dbReference type="EMBL" id="CAJHUC010000474">
    <property type="protein sequence ID" value="CAD7696403.1"/>
    <property type="molecule type" value="Genomic_DNA"/>
</dbReference>
<dbReference type="OrthoDB" id="565023at2759"/>
<evidence type="ECO:0000313" key="6">
    <source>
        <dbReference type="EMBL" id="CAD7696403.1"/>
    </source>
</evidence>